<proteinExistence type="predicted"/>
<dbReference type="PANTHER" id="PTHR30050:SF5">
    <property type="entry name" value="DNAA REGULATORY INACTIVATOR HDA"/>
    <property type="match status" value="1"/>
</dbReference>
<dbReference type="Gene3D" id="1.10.8.60">
    <property type="match status" value="1"/>
</dbReference>
<name>A0ABX8WQG1_9GAMM</name>
<reference evidence="2 3" key="1">
    <citation type="submission" date="2021-08" db="EMBL/GenBank/DDBJ databases">
        <title>Lysobacter sp. strain CJ11 Genome sequencing and assembly.</title>
        <authorList>
            <person name="Kim I."/>
        </authorList>
    </citation>
    <scope>NUCLEOTIDE SEQUENCE [LARGE SCALE GENOMIC DNA]</scope>
    <source>
        <strain evidence="2 3">CJ11</strain>
    </source>
</reference>
<feature type="domain" description="Hda lid" evidence="1">
    <location>
        <begin position="166"/>
        <end position="229"/>
    </location>
</feature>
<gene>
    <name evidence="2" type="ORF">H8L67_08380</name>
</gene>
<organism evidence="2 3">
    <name type="scientific">Lysobacter soyae</name>
    <dbReference type="NCBI Taxonomy" id="2764185"/>
    <lineage>
        <taxon>Bacteria</taxon>
        <taxon>Pseudomonadati</taxon>
        <taxon>Pseudomonadota</taxon>
        <taxon>Gammaproteobacteria</taxon>
        <taxon>Lysobacterales</taxon>
        <taxon>Lysobacteraceae</taxon>
        <taxon>Lysobacter</taxon>
    </lineage>
</organism>
<dbReference type="SUPFAM" id="SSF52540">
    <property type="entry name" value="P-loop containing nucleoside triphosphate hydrolases"/>
    <property type="match status" value="1"/>
</dbReference>
<dbReference type="RefSeq" id="WP_220379382.1">
    <property type="nucleotide sequence ID" value="NZ_CP080544.1"/>
</dbReference>
<evidence type="ECO:0000259" key="1">
    <source>
        <dbReference type="Pfam" id="PF22688"/>
    </source>
</evidence>
<dbReference type="InterPro" id="IPR027417">
    <property type="entry name" value="P-loop_NTPase"/>
</dbReference>
<dbReference type="InterPro" id="IPR055199">
    <property type="entry name" value="Hda_lid"/>
</dbReference>
<dbReference type="PANTHER" id="PTHR30050">
    <property type="entry name" value="CHROMOSOMAL REPLICATION INITIATOR PROTEIN DNAA"/>
    <property type="match status" value="1"/>
</dbReference>
<evidence type="ECO:0000313" key="3">
    <source>
        <dbReference type="Proteomes" id="UP000824755"/>
    </source>
</evidence>
<dbReference type="Proteomes" id="UP000824755">
    <property type="component" value="Chromosome"/>
</dbReference>
<dbReference type="EMBL" id="CP080544">
    <property type="protein sequence ID" value="QYR52597.1"/>
    <property type="molecule type" value="Genomic_DNA"/>
</dbReference>
<evidence type="ECO:0000313" key="2">
    <source>
        <dbReference type="EMBL" id="QYR52597.1"/>
    </source>
</evidence>
<protein>
    <submittedName>
        <fullName evidence="2">DnaA regulatory inactivator Hda</fullName>
    </submittedName>
</protein>
<sequence length="236" mass="25321">MNSGIPQLPLALGSARDIGFDALIGLDDGLRARLEAIAEGKSHTHLCVSGPVGSGKTHVLMAMVAHARRAGLSAAYLSVTPLRGALAQVLPMQQSHALVCVDHPDSVLGGYPDEEALFHFHNAMTDAKANIVYSLSKPVQETTFVLPDLRSRLAQCEHVVMRALDDAGRAQMLQAAAAARGMEMEDAAVQWMLRRFDRDARALIAAIDVIDAASLAAHRKITIPFLRDIFPEQSGA</sequence>
<dbReference type="Gene3D" id="3.40.50.300">
    <property type="entry name" value="P-loop containing nucleotide triphosphate hydrolases"/>
    <property type="match status" value="1"/>
</dbReference>
<accession>A0ABX8WQG1</accession>
<dbReference type="Pfam" id="PF22688">
    <property type="entry name" value="Hda_lid"/>
    <property type="match status" value="1"/>
</dbReference>
<keyword evidence="3" id="KW-1185">Reference proteome</keyword>